<proteinExistence type="predicted"/>
<organism evidence="2">
    <name type="scientific">Palpitomonas bilix</name>
    <dbReference type="NCBI Taxonomy" id="652834"/>
    <lineage>
        <taxon>Eukaryota</taxon>
        <taxon>Eukaryota incertae sedis</taxon>
    </lineage>
</organism>
<feature type="compositionally biased region" description="Basic and acidic residues" evidence="1">
    <location>
        <begin position="202"/>
        <end position="215"/>
    </location>
</feature>
<gene>
    <name evidence="2" type="ORF">PBIL07802_LOCUS7653</name>
</gene>
<evidence type="ECO:0000256" key="1">
    <source>
        <dbReference type="SAM" id="MobiDB-lite"/>
    </source>
</evidence>
<feature type="compositionally biased region" description="Polar residues" evidence="1">
    <location>
        <begin position="31"/>
        <end position="47"/>
    </location>
</feature>
<feature type="compositionally biased region" description="Low complexity" evidence="1">
    <location>
        <begin position="10"/>
        <end position="29"/>
    </location>
</feature>
<feature type="region of interest" description="Disordered" evidence="1">
    <location>
        <begin position="1"/>
        <end position="144"/>
    </location>
</feature>
<feature type="compositionally biased region" description="Polar residues" evidence="1">
    <location>
        <begin position="54"/>
        <end position="70"/>
    </location>
</feature>
<dbReference type="EMBL" id="HBIB01011774">
    <property type="protein sequence ID" value="CAE0245472.1"/>
    <property type="molecule type" value="Transcribed_RNA"/>
</dbReference>
<protein>
    <submittedName>
        <fullName evidence="2">Uncharacterized protein</fullName>
    </submittedName>
</protein>
<feature type="region of interest" description="Disordered" evidence="1">
    <location>
        <begin position="192"/>
        <end position="215"/>
    </location>
</feature>
<sequence length="653" mass="72175">MEKTRRKSRPSPMESSSSRPTSASNARTRPLSASASRGQTSTTTRPSSALARPSFSTSTKRGEKSSSGTDRAQRADAGKSKVKNSRERDAVKAKVRSAVKKDGVDQRSKGGKPAKKGEQREGRQKGTEESVICDQKDEEGDDDVSLFRSLLRQRATVGEDSNAEFERVREEYVSKAMYELREEVATNALHSSIDVDELGEGETERRRGTRKREEKRSWTEAEVAEIKQRRLTGVVSPLEGYQAATLAMEVEMDADDVRFGRMMQLCQMKVAYAKIACGEASLEVADALVFAADVYLTAGAIEGAKEVAVEAYAIASMLKAGDGNDFDMNEWEEGARSTVGHHKADISRQSVRSAQFTPKEIIALSLCVHAAFEIEKNRFEEAQQLLGEARNTCKSLTTAKSDLGASEKRSDTLTLMIRDEVNFRVCLLTSRICMARQDWTNAQALLRKAYKLKHALGANDALEKGVVKLLLALTRRNFVFPRRGTKSWTSVDVQTGRESAVGDALDAWQRLEDCFDSEGKDRQAVGRHRRGGQTKLLEEFAFGYAGFTQSGPVSSFMKKVAVWVVEIIAQMTGGGWEEREEEGDGKEGKGLSPLPSIAAALAKPPTFEKARRKGVSSRERSAHVRRNAIHLMQSDDDKRLLEALFDRALSMYA</sequence>
<accession>A0A7S3G491</accession>
<evidence type="ECO:0000313" key="2">
    <source>
        <dbReference type="EMBL" id="CAE0245472.1"/>
    </source>
</evidence>
<dbReference type="AlphaFoldDB" id="A0A7S3G491"/>
<reference evidence="2" key="1">
    <citation type="submission" date="2021-01" db="EMBL/GenBank/DDBJ databases">
        <authorList>
            <person name="Corre E."/>
            <person name="Pelletier E."/>
            <person name="Niang G."/>
            <person name="Scheremetjew M."/>
            <person name="Finn R."/>
            <person name="Kale V."/>
            <person name="Holt S."/>
            <person name="Cochrane G."/>
            <person name="Meng A."/>
            <person name="Brown T."/>
            <person name="Cohen L."/>
        </authorList>
    </citation>
    <scope>NUCLEOTIDE SEQUENCE</scope>
    <source>
        <strain evidence="2">NIES-2562</strain>
    </source>
</reference>
<feature type="compositionally biased region" description="Basic and acidic residues" evidence="1">
    <location>
        <begin position="71"/>
        <end position="92"/>
    </location>
</feature>
<feature type="compositionally biased region" description="Basic and acidic residues" evidence="1">
    <location>
        <begin position="99"/>
        <end position="108"/>
    </location>
</feature>
<name>A0A7S3G491_9EUKA</name>
<feature type="compositionally biased region" description="Basic and acidic residues" evidence="1">
    <location>
        <begin position="115"/>
        <end position="128"/>
    </location>
</feature>